<dbReference type="InterPro" id="IPR051545">
    <property type="entry name" value="NAD(P)H_dehydrogenase_qn"/>
</dbReference>
<comment type="caution">
    <text evidence="4">The sequence shown here is derived from an EMBL/GenBank/DDBJ whole genome shotgun (WGS) entry which is preliminary data.</text>
</comment>
<dbReference type="PANTHER" id="PTHR10204:SF34">
    <property type="entry name" value="NAD(P)H DEHYDROGENASE [QUINONE] 1 ISOFORM 1"/>
    <property type="match status" value="1"/>
</dbReference>
<dbReference type="InterPro" id="IPR029039">
    <property type="entry name" value="Flavoprotein-like_sf"/>
</dbReference>
<accession>A0A916Y252</accession>
<dbReference type="Proteomes" id="UP000633205">
    <property type="component" value="Unassembled WGS sequence"/>
</dbReference>
<protein>
    <submittedName>
        <fullName evidence="4">Ribosyldihydronicotinamide dehydrogenase</fullName>
    </submittedName>
</protein>
<dbReference type="PANTHER" id="PTHR10204">
    <property type="entry name" value="NAD P H OXIDOREDUCTASE-RELATED"/>
    <property type="match status" value="1"/>
</dbReference>
<comment type="similarity">
    <text evidence="1">Belongs to the NAD(P)H dehydrogenase (quinone) family.</text>
</comment>
<dbReference type="Gene3D" id="3.40.50.360">
    <property type="match status" value="1"/>
</dbReference>
<dbReference type="InterPro" id="IPR003680">
    <property type="entry name" value="Flavodoxin_fold"/>
</dbReference>
<keyword evidence="2" id="KW-0560">Oxidoreductase</keyword>
<sequence>MGETSDDRRRTALWVHAHPRRGSLNGRLFDVGTTALAPHYDVTSSDLYEQRFDPVLREDDLGSLAGDPGNMGDLLAGAYEAGELPSDIRAEQDKLAAADLLVLQFPLWWYGPPAILKGWFDRVITGGFAFGDVDPESGIPVRYGDGRFAGRRALVVVTAGEDARTLGPRGISGDLDSLLFPLTHGVLWYIGIEAVDLHVIFDADDIDGAGVDREAERLRERLRHVDAEPTRPFRRLRDGEYRGTRALRHDLAPGRTDLGIHRADVA</sequence>
<reference evidence="4" key="2">
    <citation type="submission" date="2020-09" db="EMBL/GenBank/DDBJ databases">
        <authorList>
            <person name="Sun Q."/>
            <person name="Zhou Y."/>
        </authorList>
    </citation>
    <scope>NUCLEOTIDE SEQUENCE</scope>
    <source>
        <strain evidence="4">CGMCC 1.15152</strain>
    </source>
</reference>
<dbReference type="Pfam" id="PF02525">
    <property type="entry name" value="Flavodoxin_2"/>
    <property type="match status" value="1"/>
</dbReference>
<dbReference type="GO" id="GO:0005829">
    <property type="term" value="C:cytosol"/>
    <property type="evidence" value="ECO:0007669"/>
    <property type="project" value="TreeGrafter"/>
</dbReference>
<feature type="domain" description="Flavodoxin-like fold" evidence="3">
    <location>
        <begin position="12"/>
        <end position="222"/>
    </location>
</feature>
<gene>
    <name evidence="4" type="ORF">GCM10010915_04170</name>
</gene>
<dbReference type="SUPFAM" id="SSF52218">
    <property type="entry name" value="Flavoproteins"/>
    <property type="match status" value="1"/>
</dbReference>
<dbReference type="GO" id="GO:0003955">
    <property type="term" value="F:NAD(P)H dehydrogenase (quinone) activity"/>
    <property type="evidence" value="ECO:0007669"/>
    <property type="project" value="TreeGrafter"/>
</dbReference>
<evidence type="ECO:0000313" key="4">
    <source>
        <dbReference type="EMBL" id="GGD27289.1"/>
    </source>
</evidence>
<keyword evidence="5" id="KW-1185">Reference proteome</keyword>
<proteinExistence type="inferred from homology"/>
<dbReference type="RefSeq" id="WP_188710664.1">
    <property type="nucleotide sequence ID" value="NZ_BMHO01000001.1"/>
</dbReference>
<reference evidence="4" key="1">
    <citation type="journal article" date="2014" name="Int. J. Syst. Evol. Microbiol.">
        <title>Complete genome sequence of Corynebacterium casei LMG S-19264T (=DSM 44701T), isolated from a smear-ripened cheese.</title>
        <authorList>
            <consortium name="US DOE Joint Genome Institute (JGI-PGF)"/>
            <person name="Walter F."/>
            <person name="Albersmeier A."/>
            <person name="Kalinowski J."/>
            <person name="Ruckert C."/>
        </authorList>
    </citation>
    <scope>NUCLEOTIDE SEQUENCE</scope>
    <source>
        <strain evidence="4">CGMCC 1.15152</strain>
    </source>
</reference>
<organism evidence="4 5">
    <name type="scientific">Microbacterium faecale</name>
    <dbReference type="NCBI Taxonomy" id="1804630"/>
    <lineage>
        <taxon>Bacteria</taxon>
        <taxon>Bacillati</taxon>
        <taxon>Actinomycetota</taxon>
        <taxon>Actinomycetes</taxon>
        <taxon>Micrococcales</taxon>
        <taxon>Microbacteriaceae</taxon>
        <taxon>Microbacterium</taxon>
    </lineage>
</organism>
<evidence type="ECO:0000256" key="2">
    <source>
        <dbReference type="ARBA" id="ARBA00023002"/>
    </source>
</evidence>
<evidence type="ECO:0000256" key="1">
    <source>
        <dbReference type="ARBA" id="ARBA00006252"/>
    </source>
</evidence>
<evidence type="ECO:0000313" key="5">
    <source>
        <dbReference type="Proteomes" id="UP000633205"/>
    </source>
</evidence>
<dbReference type="AlphaFoldDB" id="A0A916Y252"/>
<dbReference type="EMBL" id="BMHO01000001">
    <property type="protein sequence ID" value="GGD27289.1"/>
    <property type="molecule type" value="Genomic_DNA"/>
</dbReference>
<name>A0A916Y252_9MICO</name>
<evidence type="ECO:0000259" key="3">
    <source>
        <dbReference type="Pfam" id="PF02525"/>
    </source>
</evidence>